<gene>
    <name evidence="1" type="ORF">FE374_04420</name>
</gene>
<dbReference type="AlphaFoldDB" id="A0A5B8C1K0"/>
<dbReference type="RefSeq" id="WP_139927421.1">
    <property type="nucleotide sequence ID" value="NZ_CP040915.1"/>
</dbReference>
<dbReference type="OrthoDB" id="5103568at2"/>
<dbReference type="Proteomes" id="UP000314616">
    <property type="component" value="Chromosome"/>
</dbReference>
<sequence length="418" mass="45402">MTSLDVLDDFFGGLPGAGAAKSLTLSQIDELGEMVNTTAARLSRMQPSTELIGDLVYPGGWLGNGWQDEIFRNELNCALLYEPRLLVHDPLAEYFFSDFNLLPEVALEGRGGTQVVAGARMWANHGRRVHRGDDVEGIRADLDSILGVLNLFEPLIRSGVIVMRSQFPILERERHALAASVRADLRSAPTVATVARTEGLPLPRWDNLRGLQVTPPGGLLDPNDRAQWEPEFYYLAKTLMFSRSAAALYAPASDNELALLQTKSAEYLKGKRSFAPSQPLIQEALRTMAPDMRLDPVTAVKVRSSEEAFNAWRQELRTLQRASVGVADADVPQLVKDMMQPKVDEVWKAVSKSAVLSRRAPKNLGLALITGIGALPGGLAAAAAAAAATGVGGYLMDTFVRRQLDGSKPVIAALLHQN</sequence>
<reference evidence="1 2" key="1">
    <citation type="submission" date="2019-05" db="EMBL/GenBank/DDBJ databases">
        <title>Georgenia *** sp. nov., and Georgenia *** sp. nov., isolated from the intestinal contents of plateau pika (Ochotona curzoniae) in the Qinghai-Tibet plateau of China.</title>
        <authorList>
            <person name="Tian Z."/>
        </authorList>
    </citation>
    <scope>NUCLEOTIDE SEQUENCE [LARGE SCALE GENOMIC DNA]</scope>
    <source>
        <strain evidence="1 2">Z443</strain>
    </source>
</reference>
<evidence type="ECO:0000313" key="2">
    <source>
        <dbReference type="Proteomes" id="UP000314616"/>
    </source>
</evidence>
<name>A0A5B8C1K0_9MICO</name>
<accession>A0A5B8C1K0</accession>
<evidence type="ECO:0000313" key="1">
    <source>
        <dbReference type="EMBL" id="QDC23977.1"/>
    </source>
</evidence>
<proteinExistence type="predicted"/>
<dbReference type="EMBL" id="CP040915">
    <property type="protein sequence ID" value="QDC23977.1"/>
    <property type="molecule type" value="Genomic_DNA"/>
</dbReference>
<organism evidence="1 2">
    <name type="scientific">Georgenia yuyongxinii</name>
    <dbReference type="NCBI Taxonomy" id="2589797"/>
    <lineage>
        <taxon>Bacteria</taxon>
        <taxon>Bacillati</taxon>
        <taxon>Actinomycetota</taxon>
        <taxon>Actinomycetes</taxon>
        <taxon>Micrococcales</taxon>
        <taxon>Bogoriellaceae</taxon>
        <taxon>Georgenia</taxon>
    </lineage>
</organism>
<protein>
    <submittedName>
        <fullName evidence="1">Uncharacterized protein</fullName>
    </submittedName>
</protein>
<dbReference type="KEGG" id="gyu:FE374_04420"/>